<comment type="subcellular location">
    <subcellularLocation>
        <location evidence="1 7">Membrane</location>
        <topology evidence="1 7">Multi-pass membrane protein</topology>
    </subcellularLocation>
</comment>
<evidence type="ECO:0000313" key="9">
    <source>
        <dbReference type="Proteomes" id="UP000276133"/>
    </source>
</evidence>
<keyword evidence="4 7" id="KW-1133">Transmembrane helix</keyword>
<dbReference type="InterPro" id="IPR008952">
    <property type="entry name" value="Tetraspanin_EC2_sf"/>
</dbReference>
<sequence length="264" mass="29590">MILAVGSIVGGSWLLYQRDNVEETKTNYESVFDMTTDLGAYLIAIGVLGIIFSVIGLAATIRENIFFLRIYLFVLILILVLNLVIGVIFLIYSGKITSTVIDKMQTTYLLNYYDDDELKSLFDLLQGLYSCCGIQGYKDWESNPYHTCNSTKSSLACLVPVSCCKDYQTNKERINLFCSQDVLRDETKLTRINTEGCRQAIISLAQLGINALSGGLVGVSLILGATVIMAQYLLILIRKEKALFNAKNRYLILDNNDETFDYLN</sequence>
<proteinExistence type="inferred from homology"/>
<feature type="transmembrane region" description="Helical" evidence="7">
    <location>
        <begin position="38"/>
        <end position="58"/>
    </location>
</feature>
<evidence type="ECO:0000256" key="6">
    <source>
        <dbReference type="PIRSR" id="PIRSR002419-1"/>
    </source>
</evidence>
<keyword evidence="6" id="KW-1015">Disulfide bond</keyword>
<dbReference type="GO" id="GO:0005886">
    <property type="term" value="C:plasma membrane"/>
    <property type="evidence" value="ECO:0007669"/>
    <property type="project" value="TreeGrafter"/>
</dbReference>
<evidence type="ECO:0000256" key="7">
    <source>
        <dbReference type="RuleBase" id="RU361218"/>
    </source>
</evidence>
<evidence type="ECO:0000256" key="1">
    <source>
        <dbReference type="ARBA" id="ARBA00004141"/>
    </source>
</evidence>
<reference evidence="8 9" key="1">
    <citation type="journal article" date="2018" name="Sci. Rep.">
        <title>Genomic signatures of local adaptation to the degree of environmental predictability in rotifers.</title>
        <authorList>
            <person name="Franch-Gras L."/>
            <person name="Hahn C."/>
            <person name="Garcia-Roger E.M."/>
            <person name="Carmona M.J."/>
            <person name="Serra M."/>
            <person name="Gomez A."/>
        </authorList>
    </citation>
    <scope>NUCLEOTIDE SEQUENCE [LARGE SCALE GENOMIC DNA]</scope>
    <source>
        <strain evidence="8">HYR1</strain>
    </source>
</reference>
<accession>A0A3M7QEZ4</accession>
<dbReference type="PIRSF" id="PIRSF002419">
    <property type="entry name" value="Tetraspanin"/>
    <property type="match status" value="1"/>
</dbReference>
<evidence type="ECO:0000313" key="8">
    <source>
        <dbReference type="EMBL" id="RNA09950.1"/>
    </source>
</evidence>
<dbReference type="STRING" id="10195.A0A3M7QEZ4"/>
<dbReference type="SUPFAM" id="SSF48652">
    <property type="entry name" value="Tetraspanin"/>
    <property type="match status" value="1"/>
</dbReference>
<comment type="caution">
    <text evidence="7">Lacks conserved residue(s) required for the propagation of feature annotation.</text>
</comment>
<evidence type="ECO:0000256" key="3">
    <source>
        <dbReference type="ARBA" id="ARBA00022692"/>
    </source>
</evidence>
<dbReference type="AlphaFoldDB" id="A0A3M7QEZ4"/>
<keyword evidence="3 7" id="KW-0812">Transmembrane</keyword>
<feature type="transmembrane region" description="Helical" evidence="7">
    <location>
        <begin position="216"/>
        <end position="237"/>
    </location>
</feature>
<dbReference type="InterPro" id="IPR018499">
    <property type="entry name" value="Tetraspanin/Peripherin"/>
</dbReference>
<keyword evidence="5 7" id="KW-0472">Membrane</keyword>
<dbReference type="OrthoDB" id="2014092at2759"/>
<feature type="transmembrane region" description="Helical" evidence="7">
    <location>
        <begin position="70"/>
        <end position="92"/>
    </location>
</feature>
<comment type="caution">
    <text evidence="8">The sequence shown here is derived from an EMBL/GenBank/DDBJ whole genome shotgun (WGS) entry which is preliminary data.</text>
</comment>
<organism evidence="8 9">
    <name type="scientific">Brachionus plicatilis</name>
    <name type="common">Marine rotifer</name>
    <name type="synonym">Brachionus muelleri</name>
    <dbReference type="NCBI Taxonomy" id="10195"/>
    <lineage>
        <taxon>Eukaryota</taxon>
        <taxon>Metazoa</taxon>
        <taxon>Spiralia</taxon>
        <taxon>Gnathifera</taxon>
        <taxon>Rotifera</taxon>
        <taxon>Eurotatoria</taxon>
        <taxon>Monogononta</taxon>
        <taxon>Pseudotrocha</taxon>
        <taxon>Ploima</taxon>
        <taxon>Brachionidae</taxon>
        <taxon>Brachionus</taxon>
    </lineage>
</organism>
<keyword evidence="9" id="KW-1185">Reference proteome</keyword>
<evidence type="ECO:0000256" key="5">
    <source>
        <dbReference type="ARBA" id="ARBA00023136"/>
    </source>
</evidence>
<dbReference type="InterPro" id="IPR000301">
    <property type="entry name" value="Tetraspanin_animals"/>
</dbReference>
<dbReference type="Pfam" id="PF00335">
    <property type="entry name" value="Tetraspanin"/>
    <property type="match status" value="1"/>
</dbReference>
<gene>
    <name evidence="8" type="ORF">BpHYR1_032065</name>
</gene>
<evidence type="ECO:0000256" key="2">
    <source>
        <dbReference type="ARBA" id="ARBA00006840"/>
    </source>
</evidence>
<feature type="disulfide bond" evidence="6">
    <location>
        <begin position="132"/>
        <end position="148"/>
    </location>
</feature>
<dbReference type="PANTHER" id="PTHR19282:SF431">
    <property type="entry name" value="TETRASPANIN 26A, ISOFORM B-RELATED"/>
    <property type="match status" value="1"/>
</dbReference>
<dbReference type="EMBL" id="REGN01006327">
    <property type="protein sequence ID" value="RNA09950.1"/>
    <property type="molecule type" value="Genomic_DNA"/>
</dbReference>
<evidence type="ECO:0000256" key="4">
    <source>
        <dbReference type="ARBA" id="ARBA00022989"/>
    </source>
</evidence>
<protein>
    <recommendedName>
        <fullName evidence="7">Tetraspanin</fullName>
    </recommendedName>
</protein>
<dbReference type="PANTHER" id="PTHR19282">
    <property type="entry name" value="TETRASPANIN"/>
    <property type="match status" value="1"/>
</dbReference>
<name>A0A3M7QEZ4_BRAPC</name>
<feature type="disulfide bond" evidence="6">
    <location>
        <begin position="131"/>
        <end position="163"/>
    </location>
</feature>
<comment type="similarity">
    <text evidence="2 7">Belongs to the tetraspanin (TM4SF) family.</text>
</comment>
<dbReference type="Proteomes" id="UP000276133">
    <property type="component" value="Unassembled WGS sequence"/>
</dbReference>
<dbReference type="Gene3D" id="1.10.1450.10">
    <property type="entry name" value="Tetraspanin"/>
    <property type="match status" value="1"/>
</dbReference>